<dbReference type="GO" id="GO:0015074">
    <property type="term" value="P:DNA integration"/>
    <property type="evidence" value="ECO:0007669"/>
    <property type="project" value="InterPro"/>
</dbReference>
<dbReference type="InterPro" id="IPR001584">
    <property type="entry name" value="Integrase_cat-core"/>
</dbReference>
<dbReference type="InterPro" id="IPR050900">
    <property type="entry name" value="Transposase_IS3/IS150/IS904"/>
</dbReference>
<evidence type="ECO:0000313" key="3">
    <source>
        <dbReference type="Proteomes" id="UP000241436"/>
    </source>
</evidence>
<evidence type="ECO:0000259" key="1">
    <source>
        <dbReference type="Pfam" id="PF13683"/>
    </source>
</evidence>
<evidence type="ECO:0000313" key="2">
    <source>
        <dbReference type="EMBL" id="PTL36684.1"/>
    </source>
</evidence>
<accession>A0A2T4TZY5</accession>
<dbReference type="EMBL" id="NVQC01000013">
    <property type="protein sequence ID" value="PTL36684.1"/>
    <property type="molecule type" value="Genomic_DNA"/>
</dbReference>
<dbReference type="InterPro" id="IPR012337">
    <property type="entry name" value="RNaseH-like_sf"/>
</dbReference>
<dbReference type="SUPFAM" id="SSF53098">
    <property type="entry name" value="Ribonuclease H-like"/>
    <property type="match status" value="1"/>
</dbReference>
<reference evidence="2 3" key="1">
    <citation type="submission" date="2017-09" db="EMBL/GenBank/DDBJ databases">
        <title>Bloom of a denitrifying methanotroph, Candidatus Methylomirabilis limnetica, in a deep stratified lake.</title>
        <authorList>
            <person name="Graf J.S."/>
            <person name="Marchant H.K."/>
            <person name="Tienken D."/>
            <person name="Hach P.F."/>
            <person name="Brand A."/>
            <person name="Schubert C.J."/>
            <person name="Kuypers M.M."/>
            <person name="Milucka J."/>
        </authorList>
    </citation>
    <scope>NUCLEOTIDE SEQUENCE [LARGE SCALE GENOMIC DNA]</scope>
    <source>
        <strain evidence="2 3">Zug</strain>
    </source>
</reference>
<dbReference type="AlphaFoldDB" id="A0A2T4TZY5"/>
<protein>
    <recommendedName>
        <fullName evidence="1">Integrase catalytic domain-containing protein</fullName>
    </recommendedName>
</protein>
<name>A0A2T4TZY5_9BACT</name>
<organism evidence="2 3">
    <name type="scientific">Candidatus Methylomirabilis limnetica</name>
    <dbReference type="NCBI Taxonomy" id="2033718"/>
    <lineage>
        <taxon>Bacteria</taxon>
        <taxon>Candidatus Methylomirabilota</taxon>
        <taxon>Candidatus Methylomirabilia</taxon>
        <taxon>Candidatus Methylomirabilales</taxon>
        <taxon>Candidatus Methylomirabilaceae</taxon>
        <taxon>Candidatus Methylomirabilis</taxon>
    </lineage>
</organism>
<dbReference type="PANTHER" id="PTHR46889:SF7">
    <property type="entry name" value="TRANSPOSASE FOR INSERTION SEQUENCE ELEMENT IS904"/>
    <property type="match status" value="1"/>
</dbReference>
<keyword evidence="3" id="KW-1185">Reference proteome</keyword>
<sequence>MAESFMKTLKIEEVYLSGYRTLDDVQTRLPYFIEQVYNHKRLHSALGYRPPEEFEAFWTAAQINQDPCRGTLT</sequence>
<dbReference type="PANTHER" id="PTHR46889">
    <property type="entry name" value="TRANSPOSASE INSF FOR INSERTION SEQUENCE IS3B-RELATED"/>
    <property type="match status" value="1"/>
</dbReference>
<comment type="caution">
    <text evidence="2">The sequence shown here is derived from an EMBL/GenBank/DDBJ whole genome shotgun (WGS) entry which is preliminary data.</text>
</comment>
<reference evidence="3" key="2">
    <citation type="journal article" date="2018" name="Environ. Microbiol.">
        <title>Bloom of a denitrifying methanotroph, 'Candidatus Methylomirabilis limnetica', in a deep stratified lake.</title>
        <authorList>
            <person name="Graf J.S."/>
            <person name="Mayr M.J."/>
            <person name="Marchant H.K."/>
            <person name="Tienken D."/>
            <person name="Hach P.F."/>
            <person name="Brand A."/>
            <person name="Schubert C.J."/>
            <person name="Kuypers M.M."/>
            <person name="Milucka J."/>
        </authorList>
    </citation>
    <scope>NUCLEOTIDE SEQUENCE [LARGE SCALE GENOMIC DNA]</scope>
    <source>
        <strain evidence="3">Zug</strain>
    </source>
</reference>
<dbReference type="Pfam" id="PF13683">
    <property type="entry name" value="rve_3"/>
    <property type="match status" value="1"/>
</dbReference>
<gene>
    <name evidence="2" type="ORF">CLG94_03120</name>
</gene>
<dbReference type="Proteomes" id="UP000241436">
    <property type="component" value="Unassembled WGS sequence"/>
</dbReference>
<feature type="domain" description="Integrase catalytic" evidence="1">
    <location>
        <begin position="2"/>
        <end position="51"/>
    </location>
</feature>
<proteinExistence type="predicted"/>